<dbReference type="Proteomes" id="UP000278807">
    <property type="component" value="Unassembled WGS sequence"/>
</dbReference>
<organism evidence="4">
    <name type="scientific">Rodentolepis nana</name>
    <name type="common">Dwarf tapeworm</name>
    <name type="synonym">Hymenolepis nana</name>
    <dbReference type="NCBI Taxonomy" id="102285"/>
    <lineage>
        <taxon>Eukaryota</taxon>
        <taxon>Metazoa</taxon>
        <taxon>Spiralia</taxon>
        <taxon>Lophotrochozoa</taxon>
        <taxon>Platyhelminthes</taxon>
        <taxon>Cestoda</taxon>
        <taxon>Eucestoda</taxon>
        <taxon>Cyclophyllidea</taxon>
        <taxon>Hymenolepididae</taxon>
        <taxon>Rodentolepis</taxon>
    </lineage>
</organism>
<keyword evidence="3" id="KW-1185">Reference proteome</keyword>
<dbReference type="OrthoDB" id="6299121at2759"/>
<reference evidence="4" key="1">
    <citation type="submission" date="2017-02" db="UniProtKB">
        <authorList>
            <consortium name="WormBaseParasite"/>
        </authorList>
    </citation>
    <scope>IDENTIFICATION</scope>
</reference>
<protein>
    <submittedName>
        <fullName evidence="4">PABC domain-containing protein</fullName>
    </submittedName>
</protein>
<dbReference type="EMBL" id="UZAE01000753">
    <property type="protein sequence ID" value="VDN97652.1"/>
    <property type="molecule type" value="Genomic_DNA"/>
</dbReference>
<feature type="chain" id="PRO_5043131616" evidence="1">
    <location>
        <begin position="20"/>
        <end position="426"/>
    </location>
</feature>
<sequence length="426" mass="48662">MVTRSIIVFVTFCLVCALADPSVVKHNQEKIHAALATDISSKDLQQLIVSMRHLDETLGTLNRTTTEAIIKRVHKPDDLFINLSPETIEEVLSKTKAVVARKLPKTKRKMTDSWLKEIEKDGVRKNKRRGYRQPYSFGCHFFPIEYPCVEFDCEPVPEVYQPFEEGYPPQSDLYPKYVPEYHPVDSLEPSVRHSILKYMPNIPPELADALFYLEPGFVSYIINHHENLQDLMTKMHTMTVQYVMSYVPELPSLLAKMEPKAIEAILQRTEHHCHYLSRFQDQHLVKIIIGKVPLLQPCLPHVVPEKSTTITTTTTTTTTPAPTTTKAVVIYPPFYTKEDIDEASITIPQIGTLLSLIEEEKLEAIHKLIPSISSALRELSKDQIDFVNTNMPIITDLMKNMTKEELQQVQNLAKDDPVIEFVMGLI</sequence>
<evidence type="ECO:0000313" key="4">
    <source>
        <dbReference type="WBParaSite" id="HNAJ_0000179401-mRNA-1"/>
    </source>
</evidence>
<accession>A0A0R3T419</accession>
<feature type="signal peptide" evidence="1">
    <location>
        <begin position="1"/>
        <end position="19"/>
    </location>
</feature>
<name>A0A0R3T419_RODNA</name>
<evidence type="ECO:0000256" key="1">
    <source>
        <dbReference type="SAM" id="SignalP"/>
    </source>
</evidence>
<keyword evidence="1" id="KW-0732">Signal</keyword>
<evidence type="ECO:0000313" key="3">
    <source>
        <dbReference type="Proteomes" id="UP000278807"/>
    </source>
</evidence>
<evidence type="ECO:0000313" key="2">
    <source>
        <dbReference type="EMBL" id="VDN97652.1"/>
    </source>
</evidence>
<proteinExistence type="predicted"/>
<gene>
    <name evidence="2" type="ORF">HNAJ_LOCUS1793</name>
</gene>
<dbReference type="AlphaFoldDB" id="A0A0R3T419"/>
<reference evidence="2 3" key="2">
    <citation type="submission" date="2018-11" db="EMBL/GenBank/DDBJ databases">
        <authorList>
            <consortium name="Pathogen Informatics"/>
        </authorList>
    </citation>
    <scope>NUCLEOTIDE SEQUENCE [LARGE SCALE GENOMIC DNA]</scope>
</reference>
<dbReference type="WBParaSite" id="HNAJ_0000179401-mRNA-1">
    <property type="protein sequence ID" value="HNAJ_0000179401-mRNA-1"/>
    <property type="gene ID" value="HNAJ_0000179401"/>
</dbReference>